<dbReference type="Proteomes" id="UP001203423">
    <property type="component" value="Unassembled WGS sequence"/>
</dbReference>
<evidence type="ECO:0000256" key="4">
    <source>
        <dbReference type="ARBA" id="ARBA00023136"/>
    </source>
</evidence>
<dbReference type="Gene3D" id="3.40.50.12780">
    <property type="entry name" value="N-terminal domain of ligase-like"/>
    <property type="match status" value="1"/>
</dbReference>
<dbReference type="CDD" id="cd05936">
    <property type="entry name" value="FC-FACS_FadD_like"/>
    <property type="match status" value="1"/>
</dbReference>
<dbReference type="EMBL" id="JAKIKS010000025">
    <property type="protein sequence ID" value="MCL1124507.1"/>
    <property type="molecule type" value="Genomic_DNA"/>
</dbReference>
<dbReference type="SUPFAM" id="SSF56801">
    <property type="entry name" value="Acetyl-CoA synthetase-like"/>
    <property type="match status" value="1"/>
</dbReference>
<dbReference type="Gene3D" id="3.30.300.30">
    <property type="match status" value="1"/>
</dbReference>
<dbReference type="Pfam" id="PF13193">
    <property type="entry name" value="AMP-binding_C"/>
    <property type="match status" value="1"/>
</dbReference>
<feature type="domain" description="AMP-binding enzyme C-terminal" evidence="9">
    <location>
        <begin position="447"/>
        <end position="525"/>
    </location>
</feature>
<keyword evidence="11" id="KW-1185">Reference proteome</keyword>
<evidence type="ECO:0000313" key="10">
    <source>
        <dbReference type="EMBL" id="MCL1124507.1"/>
    </source>
</evidence>
<dbReference type="InterPro" id="IPR020845">
    <property type="entry name" value="AMP-binding_CS"/>
</dbReference>
<name>A0ABT0L9Y4_9GAMM</name>
<protein>
    <recommendedName>
        <fullName evidence="6">Long-chain-fatty-acid--CoA ligase</fullName>
        <ecNumber evidence="5">6.2.1.3</ecNumber>
    </recommendedName>
    <alternativeName>
        <fullName evidence="7">Long-chain acyl-CoA synthetase</fullName>
    </alternativeName>
</protein>
<keyword evidence="3" id="KW-0436">Ligase</keyword>
<evidence type="ECO:0000259" key="9">
    <source>
        <dbReference type="Pfam" id="PF13193"/>
    </source>
</evidence>
<dbReference type="InterPro" id="IPR042099">
    <property type="entry name" value="ANL_N_sf"/>
</dbReference>
<dbReference type="InterPro" id="IPR000873">
    <property type="entry name" value="AMP-dep_synth/lig_dom"/>
</dbReference>
<evidence type="ECO:0000256" key="3">
    <source>
        <dbReference type="ARBA" id="ARBA00022598"/>
    </source>
</evidence>
<reference evidence="10 11" key="1">
    <citation type="submission" date="2022-01" db="EMBL/GenBank/DDBJ databases">
        <title>Whole genome-based taxonomy of the Shewanellaceae.</title>
        <authorList>
            <person name="Martin-Rodriguez A.J."/>
        </authorList>
    </citation>
    <scope>NUCLEOTIDE SEQUENCE [LARGE SCALE GENOMIC DNA]</scope>
    <source>
        <strain evidence="10 11">DSM 17177</strain>
    </source>
</reference>
<dbReference type="InterPro" id="IPR045851">
    <property type="entry name" value="AMP-bd_C_sf"/>
</dbReference>
<evidence type="ECO:0000259" key="8">
    <source>
        <dbReference type="Pfam" id="PF00501"/>
    </source>
</evidence>
<gene>
    <name evidence="10" type="ORF">L2764_08470</name>
</gene>
<dbReference type="Pfam" id="PF00501">
    <property type="entry name" value="AMP-binding"/>
    <property type="match status" value="1"/>
</dbReference>
<dbReference type="PANTHER" id="PTHR43767">
    <property type="entry name" value="LONG-CHAIN-FATTY-ACID--COA LIGASE"/>
    <property type="match status" value="1"/>
</dbReference>
<dbReference type="RefSeq" id="WP_248939814.1">
    <property type="nucleotide sequence ID" value="NZ_JAKIKS010000025.1"/>
</dbReference>
<comment type="pathway">
    <text evidence="2">Lipid metabolism; fatty acid beta-oxidation.</text>
</comment>
<evidence type="ECO:0000256" key="6">
    <source>
        <dbReference type="ARBA" id="ARBA00039545"/>
    </source>
</evidence>
<sequence length="532" mass="58365">MHPFDAAPQRDLAPYPSLIHLIEDTCARFGSKTAYVCLGHDISFNEIEQYSRQFAAYLQQYTELKVGDRVAIQLPNITQFVIAAYGAIRAGFVLVNTNPMYTDREMLHQFNDSGAKLLVTLSDNIPKLNHIVNNTSISVVIATHPLDLITPQPQAKSEFNHFRFMDVLKAGGKHLLQTVTVSNHHLAALQYTGGTTGLSKGAMLSHGNLIANAAQLAARLSSHINEGEEIFVAPLPIYHIYAFMVNLILYFERGACSVFIPNPKDIPSFIQTLTKYRFTGFAGLNTLFVGLCQQDMFRALDFSALKVTISGGTALTQFAADLWYQTTGCTISEGYGLSETSPVVSLNTPGREKIGTIGKPLLGTHICIIDDNESEVASGQAGELAVSGPQVMSGYWQQECETKKVMTKNGFFKTGDIAIALTDGFHQIVDRKKDIVIVSGFNVYPNEIENVLSLHGAVLESAVIGVSGKHSDETVKAFIVLTPSAQQNHSILQEIKQHCTENLTPYKIPKLFEFVDALPKSSVGKILRRALR</sequence>
<evidence type="ECO:0000313" key="11">
    <source>
        <dbReference type="Proteomes" id="UP001203423"/>
    </source>
</evidence>
<comment type="subcellular location">
    <subcellularLocation>
        <location evidence="1">Membrane</location>
        <topology evidence="1">Peripheral membrane protein</topology>
    </subcellularLocation>
</comment>
<feature type="domain" description="AMP-dependent synthetase/ligase" evidence="8">
    <location>
        <begin position="23"/>
        <end position="396"/>
    </location>
</feature>
<dbReference type="InterPro" id="IPR050237">
    <property type="entry name" value="ATP-dep_AMP-bd_enzyme"/>
</dbReference>
<keyword evidence="4" id="KW-0472">Membrane</keyword>
<evidence type="ECO:0000256" key="5">
    <source>
        <dbReference type="ARBA" id="ARBA00026121"/>
    </source>
</evidence>
<organism evidence="10 11">
    <name type="scientific">Shewanella surugensis</name>
    <dbReference type="NCBI Taxonomy" id="212020"/>
    <lineage>
        <taxon>Bacteria</taxon>
        <taxon>Pseudomonadati</taxon>
        <taxon>Pseudomonadota</taxon>
        <taxon>Gammaproteobacteria</taxon>
        <taxon>Alteromonadales</taxon>
        <taxon>Shewanellaceae</taxon>
        <taxon>Shewanella</taxon>
    </lineage>
</organism>
<dbReference type="PANTHER" id="PTHR43767:SF8">
    <property type="entry name" value="LONG-CHAIN-FATTY-ACID--COA LIGASE"/>
    <property type="match status" value="1"/>
</dbReference>
<comment type="caution">
    <text evidence="10">The sequence shown here is derived from an EMBL/GenBank/DDBJ whole genome shotgun (WGS) entry which is preliminary data.</text>
</comment>
<accession>A0ABT0L9Y4</accession>
<dbReference type="PROSITE" id="PS00455">
    <property type="entry name" value="AMP_BINDING"/>
    <property type="match status" value="1"/>
</dbReference>
<proteinExistence type="predicted"/>
<evidence type="ECO:0000256" key="7">
    <source>
        <dbReference type="ARBA" id="ARBA00042773"/>
    </source>
</evidence>
<evidence type="ECO:0000256" key="1">
    <source>
        <dbReference type="ARBA" id="ARBA00004170"/>
    </source>
</evidence>
<evidence type="ECO:0000256" key="2">
    <source>
        <dbReference type="ARBA" id="ARBA00005005"/>
    </source>
</evidence>
<dbReference type="EC" id="6.2.1.3" evidence="5"/>
<dbReference type="InterPro" id="IPR025110">
    <property type="entry name" value="AMP-bd_C"/>
</dbReference>